<evidence type="ECO:0000313" key="5">
    <source>
        <dbReference type="EMBL" id="RWX72790.1"/>
    </source>
</evidence>
<feature type="domain" description="K Homology" evidence="4">
    <location>
        <begin position="89"/>
        <end position="162"/>
    </location>
</feature>
<evidence type="ECO:0000259" key="4">
    <source>
        <dbReference type="SMART" id="SM00322"/>
    </source>
</evidence>
<feature type="domain" description="K Homology" evidence="4">
    <location>
        <begin position="5"/>
        <end position="75"/>
    </location>
</feature>
<dbReference type="AlphaFoldDB" id="A0A3S3RBD7"/>
<feature type="compositionally biased region" description="Acidic residues" evidence="3">
    <location>
        <begin position="204"/>
        <end position="217"/>
    </location>
</feature>
<comment type="caution">
    <text evidence="5">The sequence shown here is derived from an EMBL/GenBank/DDBJ whole genome shotgun (WGS) entry which is preliminary data.</text>
</comment>
<dbReference type="NCBIfam" id="TIGR03665">
    <property type="entry name" value="arCOG04150"/>
    <property type="match status" value="1"/>
</dbReference>
<dbReference type="InterPro" id="IPR004088">
    <property type="entry name" value="KH_dom_type_1"/>
</dbReference>
<dbReference type="InterPro" id="IPR019964">
    <property type="entry name" value="KH_domain_protein_archaea"/>
</dbReference>
<dbReference type="PROSITE" id="PS50084">
    <property type="entry name" value="KH_TYPE_1"/>
    <property type="match status" value="1"/>
</dbReference>
<evidence type="ECO:0000256" key="2">
    <source>
        <dbReference type="PROSITE-ProRule" id="PRU00117"/>
    </source>
</evidence>
<dbReference type="SMART" id="SM00322">
    <property type="entry name" value="KH"/>
    <property type="match status" value="2"/>
</dbReference>
<dbReference type="Pfam" id="PF22891">
    <property type="entry name" value="KH_PNO1_2nd"/>
    <property type="match status" value="1"/>
</dbReference>
<dbReference type="PANTHER" id="PTHR12826:SF13">
    <property type="entry name" value="RNA-BINDING PROTEIN PNO1"/>
    <property type="match status" value="1"/>
</dbReference>
<dbReference type="Gene3D" id="3.30.1370.10">
    <property type="entry name" value="K Homology domain, type 1"/>
    <property type="match status" value="2"/>
</dbReference>
<dbReference type="InterPro" id="IPR004087">
    <property type="entry name" value="KH_dom"/>
</dbReference>
<dbReference type="Pfam" id="PF00013">
    <property type="entry name" value="KH_1"/>
    <property type="match status" value="1"/>
</dbReference>
<dbReference type="NCBIfam" id="NF010328">
    <property type="entry name" value="PRK13763.1-3"/>
    <property type="match status" value="1"/>
</dbReference>
<reference evidence="5 6" key="1">
    <citation type="submission" date="2018-12" db="EMBL/GenBank/DDBJ databases">
        <title>The complete genome of the methanogenic archaea of the candidate phylum Verstraetearchaeota, obtained from the metagenome of underground thermal water.</title>
        <authorList>
            <person name="Kadnikov V.V."/>
            <person name="Mardanov A.V."/>
            <person name="Beletsky A.V."/>
            <person name="Karnachuk O.V."/>
            <person name="Ravin N.V."/>
        </authorList>
    </citation>
    <scope>NUCLEOTIDE SEQUENCE [LARGE SCALE GENOMIC DNA]</scope>
    <source>
        <strain evidence="5">Ch88</strain>
    </source>
</reference>
<evidence type="ECO:0000256" key="1">
    <source>
        <dbReference type="ARBA" id="ARBA00022884"/>
    </source>
</evidence>
<organism evidence="5 6">
    <name type="scientific">Methanosuratincola subterraneus</name>
    <dbReference type="NCBI Taxonomy" id="2593994"/>
    <lineage>
        <taxon>Archaea</taxon>
        <taxon>Thermoproteota</taxon>
        <taxon>Methanosuratincolia</taxon>
        <taxon>Candidatus Methanomethylicales</taxon>
        <taxon>Candidatus Methanomethylicaceae</taxon>
        <taxon>Candidatus Methanosuratincola (ex Vanwonterghem et al. 2016)</taxon>
    </lineage>
</organism>
<dbReference type="Proteomes" id="UP000288215">
    <property type="component" value="Unassembled WGS sequence"/>
</dbReference>
<dbReference type="FunFam" id="3.30.1370.10:FF:000076">
    <property type="entry name" value="KH domain protein"/>
    <property type="match status" value="1"/>
</dbReference>
<dbReference type="InterPro" id="IPR055211">
    <property type="entry name" value="KH_PNO1_2nd"/>
</dbReference>
<feature type="region of interest" description="Disordered" evidence="3">
    <location>
        <begin position="196"/>
        <end position="217"/>
    </location>
</feature>
<evidence type="ECO:0000256" key="3">
    <source>
        <dbReference type="SAM" id="MobiDB-lite"/>
    </source>
</evidence>
<protein>
    <submittedName>
        <fullName evidence="5">RNA-processing protein</fullName>
    </submittedName>
</protein>
<dbReference type="InterPro" id="IPR036612">
    <property type="entry name" value="KH_dom_type_1_sf"/>
</dbReference>
<gene>
    <name evidence="5" type="ORF">Metus_1649</name>
</gene>
<keyword evidence="1 2" id="KW-0694">RNA-binding</keyword>
<name>A0A3S3RBD7_METS7</name>
<dbReference type="CDD" id="cd22390">
    <property type="entry name" value="KH-I_Dim2p_like_rpt2"/>
    <property type="match status" value="1"/>
</dbReference>
<sequence length="217" mass="23393">MAETAMSRIYMKIPVERTGVLIGESGGTKAEVERGTGTKITVDGKSGEVVIEAEAGKGDPSGILKARDIITAIGRGFSPQRAFRLFTDGQIIEVIDLKEALGDSRNQLLRVKGRIIGENGKTRRIIEKLTGTAVSVYGHTVSVIGEYDEILVAKEAIAMLVKGAMHGAVYKYLNSAHLELKKRRLSLWEERPELKGGLRKGEGETAEGDQEGAEGEG</sequence>
<evidence type="ECO:0000313" key="6">
    <source>
        <dbReference type="Proteomes" id="UP000288215"/>
    </source>
</evidence>
<accession>A0A3S3RBD7</accession>
<dbReference type="PANTHER" id="PTHR12826">
    <property type="entry name" value="RIBONUCLEASE Y"/>
    <property type="match status" value="1"/>
</dbReference>
<proteinExistence type="predicted"/>
<dbReference type="GO" id="GO:0003723">
    <property type="term" value="F:RNA binding"/>
    <property type="evidence" value="ECO:0007669"/>
    <property type="project" value="UniProtKB-UniRule"/>
</dbReference>
<dbReference type="SUPFAM" id="SSF54791">
    <property type="entry name" value="Eukaryotic type KH-domain (KH-domain type I)"/>
    <property type="match status" value="2"/>
</dbReference>
<dbReference type="EMBL" id="RXGA01000004">
    <property type="protein sequence ID" value="RWX72790.1"/>
    <property type="molecule type" value="Genomic_DNA"/>
</dbReference>